<evidence type="ECO:0000256" key="6">
    <source>
        <dbReference type="RuleBase" id="RU366066"/>
    </source>
</evidence>
<evidence type="ECO:0000313" key="11">
    <source>
        <dbReference type="Proteomes" id="UP000242146"/>
    </source>
</evidence>
<feature type="compositionally biased region" description="Acidic residues" evidence="7">
    <location>
        <begin position="553"/>
        <end position="563"/>
    </location>
</feature>
<keyword evidence="11" id="KW-1185">Reference proteome</keyword>
<dbReference type="SUPFAM" id="SSF56784">
    <property type="entry name" value="HAD-like"/>
    <property type="match status" value="1"/>
</dbReference>
<name>A0A1X2GRT2_9FUNG</name>
<evidence type="ECO:0000256" key="1">
    <source>
        <dbReference type="ARBA" id="ARBA00004123"/>
    </source>
</evidence>
<dbReference type="Gene3D" id="3.40.50.1000">
    <property type="entry name" value="HAD superfamily/HAD-like"/>
    <property type="match status" value="1"/>
</dbReference>
<feature type="region of interest" description="Disordered" evidence="7">
    <location>
        <begin position="521"/>
        <end position="571"/>
    </location>
</feature>
<dbReference type="InterPro" id="IPR004274">
    <property type="entry name" value="FCP1_dom"/>
</dbReference>
<evidence type="ECO:0000256" key="5">
    <source>
        <dbReference type="ARBA" id="ARBA00048336"/>
    </source>
</evidence>
<dbReference type="Gene3D" id="3.40.50.10190">
    <property type="entry name" value="BRCT domain"/>
    <property type="match status" value="1"/>
</dbReference>
<dbReference type="PROSITE" id="PS50969">
    <property type="entry name" value="FCP1"/>
    <property type="match status" value="1"/>
</dbReference>
<comment type="catalytic activity">
    <reaction evidence="4 6">
        <text>O-phospho-L-seryl-[protein] + H2O = L-seryl-[protein] + phosphate</text>
        <dbReference type="Rhea" id="RHEA:20629"/>
        <dbReference type="Rhea" id="RHEA-COMP:9863"/>
        <dbReference type="Rhea" id="RHEA-COMP:11604"/>
        <dbReference type="ChEBI" id="CHEBI:15377"/>
        <dbReference type="ChEBI" id="CHEBI:29999"/>
        <dbReference type="ChEBI" id="CHEBI:43474"/>
        <dbReference type="ChEBI" id="CHEBI:83421"/>
        <dbReference type="EC" id="3.1.3.16"/>
    </reaction>
</comment>
<dbReference type="PANTHER" id="PTHR23081:SF36">
    <property type="entry name" value="RNA POLYMERASE II SUBUNIT A C-TERMINAL DOMAIN PHOSPHATASE"/>
    <property type="match status" value="1"/>
</dbReference>
<dbReference type="SMART" id="SM00577">
    <property type="entry name" value="CPDc"/>
    <property type="match status" value="1"/>
</dbReference>
<accession>A0A1X2GRT2</accession>
<dbReference type="Pfam" id="PF03031">
    <property type="entry name" value="NIF"/>
    <property type="match status" value="1"/>
</dbReference>
<evidence type="ECO:0000256" key="7">
    <source>
        <dbReference type="SAM" id="MobiDB-lite"/>
    </source>
</evidence>
<keyword evidence="3 6" id="KW-0539">Nucleus</keyword>
<evidence type="ECO:0000256" key="4">
    <source>
        <dbReference type="ARBA" id="ARBA00047761"/>
    </source>
</evidence>
<comment type="catalytic activity">
    <reaction evidence="5 6">
        <text>O-phospho-L-threonyl-[protein] + H2O = L-threonyl-[protein] + phosphate</text>
        <dbReference type="Rhea" id="RHEA:47004"/>
        <dbReference type="Rhea" id="RHEA-COMP:11060"/>
        <dbReference type="Rhea" id="RHEA-COMP:11605"/>
        <dbReference type="ChEBI" id="CHEBI:15377"/>
        <dbReference type="ChEBI" id="CHEBI:30013"/>
        <dbReference type="ChEBI" id="CHEBI:43474"/>
        <dbReference type="ChEBI" id="CHEBI:61977"/>
        <dbReference type="EC" id="3.1.3.16"/>
    </reaction>
</comment>
<comment type="subcellular location">
    <subcellularLocation>
        <location evidence="1 6">Nucleus</location>
    </subcellularLocation>
</comment>
<comment type="caution">
    <text evidence="10">The sequence shown here is derived from an EMBL/GenBank/DDBJ whole genome shotgun (WGS) entry which is preliminary data.</text>
</comment>
<dbReference type="InterPro" id="IPR023214">
    <property type="entry name" value="HAD_sf"/>
</dbReference>
<comment type="function">
    <text evidence="6">This promotes the activity of RNA polymerase II.</text>
</comment>
<proteinExistence type="predicted"/>
<dbReference type="InterPro" id="IPR039189">
    <property type="entry name" value="Fcp1"/>
</dbReference>
<feature type="region of interest" description="Disordered" evidence="7">
    <location>
        <begin position="278"/>
        <end position="300"/>
    </location>
</feature>
<dbReference type="Proteomes" id="UP000242146">
    <property type="component" value="Unassembled WGS sequence"/>
</dbReference>
<dbReference type="GO" id="GO:0005634">
    <property type="term" value="C:nucleus"/>
    <property type="evidence" value="ECO:0007669"/>
    <property type="project" value="UniProtKB-SubCell"/>
</dbReference>
<feature type="compositionally biased region" description="Low complexity" evidence="7">
    <location>
        <begin position="24"/>
        <end position="33"/>
    </location>
</feature>
<dbReference type="Pfam" id="PF00533">
    <property type="entry name" value="BRCT"/>
    <property type="match status" value="1"/>
</dbReference>
<evidence type="ECO:0000259" key="9">
    <source>
        <dbReference type="PROSITE" id="PS50969"/>
    </source>
</evidence>
<dbReference type="NCBIfam" id="TIGR02250">
    <property type="entry name" value="FCP1_euk"/>
    <property type="match status" value="1"/>
</dbReference>
<dbReference type="Gene3D" id="1.10.287.10">
    <property type="entry name" value="S15/NS1, RNA-binding"/>
    <property type="match status" value="1"/>
</dbReference>
<dbReference type="SUPFAM" id="SSF52113">
    <property type="entry name" value="BRCT domain"/>
    <property type="match status" value="1"/>
</dbReference>
<feature type="compositionally biased region" description="Basic and acidic residues" evidence="7">
    <location>
        <begin position="1"/>
        <end position="15"/>
    </location>
</feature>
<dbReference type="InterPro" id="IPR036412">
    <property type="entry name" value="HAD-like_sf"/>
</dbReference>
<feature type="region of interest" description="Disordered" evidence="7">
    <location>
        <begin position="1"/>
        <end position="40"/>
    </location>
</feature>
<evidence type="ECO:0000259" key="8">
    <source>
        <dbReference type="PROSITE" id="PS50172"/>
    </source>
</evidence>
<feature type="domain" description="BRCT" evidence="8">
    <location>
        <begin position="412"/>
        <end position="477"/>
    </location>
</feature>
<dbReference type="STRING" id="101127.A0A1X2GRT2"/>
<evidence type="ECO:0000256" key="3">
    <source>
        <dbReference type="ARBA" id="ARBA00023242"/>
    </source>
</evidence>
<dbReference type="InterPro" id="IPR001357">
    <property type="entry name" value="BRCT_dom"/>
</dbReference>
<feature type="compositionally biased region" description="Basic and acidic residues" evidence="7">
    <location>
        <begin position="474"/>
        <end position="487"/>
    </location>
</feature>
<dbReference type="AlphaFoldDB" id="A0A1X2GRT2"/>
<dbReference type="PANTHER" id="PTHR23081">
    <property type="entry name" value="RNA POLYMERASE II CTD PHOSPHATASE"/>
    <property type="match status" value="1"/>
</dbReference>
<dbReference type="InterPro" id="IPR011947">
    <property type="entry name" value="FCP1_euk"/>
</dbReference>
<protein>
    <recommendedName>
        <fullName evidence="6">RNA polymerase II subunit A C-terminal domain phosphatase</fullName>
        <ecNumber evidence="6">3.1.3.16</ecNumber>
    </recommendedName>
</protein>
<dbReference type="GO" id="GO:0008420">
    <property type="term" value="F:RNA polymerase II CTD heptapeptide repeat phosphatase activity"/>
    <property type="evidence" value="ECO:0007669"/>
    <property type="project" value="UniProtKB-UniRule"/>
</dbReference>
<sequence>MDQEPPRKQRKKDTEPSAPDLKQPSTTPPSNSHTSDESPCRHEVMFGGLCANCGEDLAFTEQQSAQVNIRVDQPLLTATRQRAGQMEQENMTRLLEDRKLILVLDLDQTLIHTSSSLETKTWLNDEDIANQEIFKDIRQFVLPNAPTEYHLKLRPGVQKFLTELAGLYELHVYTMGTRDYAKAVVKELDPSGDLFRDRIMAREDNERLAHAQRSSEFTKSLDRVLTNNKSMVAVLDDRLDVWEYSHNLVHIRPYVFYKGVGDINSPFHLAKQQSVQAALASNQQDAPPAAETEEDAKKKDEKELEHKLEMELELAKEEALEKERDTGGKPFTVDDDRELYAKLEVFKDVHAGYYGQYDAMKSQGARSERGNIKLPNIVDHIYPFRVKLFGQLHLSFSSYNRPQGPHHYPDWNIARYYGARCDTRVSQDTTHFVTANINSAEAYNAKKQFPRIQIVHTSWVHECVAKGRVADDDAHSHVAEDNGKALDVDNPESTPLEDFDVDELEKELDKELDEDWKLENVDWDDADREVDEALTDDTGEPDDDRKSNSSSSADDDDDVDDLDDLLRDLDE</sequence>
<feature type="domain" description="FCP1 homology" evidence="9">
    <location>
        <begin position="95"/>
        <end position="276"/>
    </location>
</feature>
<feature type="compositionally biased region" description="Acidic residues" evidence="7">
    <location>
        <begin position="521"/>
        <end position="542"/>
    </location>
</feature>
<dbReference type="EMBL" id="MCGT01000005">
    <property type="protein sequence ID" value="ORX59768.1"/>
    <property type="molecule type" value="Genomic_DNA"/>
</dbReference>
<organism evidence="10 11">
    <name type="scientific">Hesseltinella vesiculosa</name>
    <dbReference type="NCBI Taxonomy" id="101127"/>
    <lineage>
        <taxon>Eukaryota</taxon>
        <taxon>Fungi</taxon>
        <taxon>Fungi incertae sedis</taxon>
        <taxon>Mucoromycota</taxon>
        <taxon>Mucoromycotina</taxon>
        <taxon>Mucoromycetes</taxon>
        <taxon>Mucorales</taxon>
        <taxon>Cunninghamellaceae</taxon>
        <taxon>Hesseltinella</taxon>
    </lineage>
</organism>
<dbReference type="OrthoDB" id="10249888at2759"/>
<keyword evidence="2 6" id="KW-0378">Hydrolase</keyword>
<reference evidence="10 11" key="1">
    <citation type="submission" date="2016-07" db="EMBL/GenBank/DDBJ databases">
        <title>Pervasive Adenine N6-methylation of Active Genes in Fungi.</title>
        <authorList>
            <consortium name="DOE Joint Genome Institute"/>
            <person name="Mondo S.J."/>
            <person name="Dannebaum R.O."/>
            <person name="Kuo R.C."/>
            <person name="Labutti K."/>
            <person name="Haridas S."/>
            <person name="Kuo A."/>
            <person name="Salamov A."/>
            <person name="Ahrendt S.R."/>
            <person name="Lipzen A."/>
            <person name="Sullivan W."/>
            <person name="Andreopoulos W.B."/>
            <person name="Clum A."/>
            <person name="Lindquist E."/>
            <person name="Daum C."/>
            <person name="Ramamoorthy G.K."/>
            <person name="Gryganskyi A."/>
            <person name="Culley D."/>
            <person name="Magnuson J.K."/>
            <person name="James T.Y."/>
            <person name="O'Malley M.A."/>
            <person name="Stajich J.E."/>
            <person name="Spatafora J.W."/>
            <person name="Visel A."/>
            <person name="Grigoriev I.V."/>
        </authorList>
    </citation>
    <scope>NUCLEOTIDE SEQUENCE [LARGE SCALE GENOMIC DNA]</scope>
    <source>
        <strain evidence="10 11">NRRL 3301</strain>
    </source>
</reference>
<gene>
    <name evidence="10" type="ORF">DM01DRAFT_1381290</name>
</gene>
<feature type="region of interest" description="Disordered" evidence="7">
    <location>
        <begin position="474"/>
        <end position="497"/>
    </location>
</feature>
<dbReference type="CDD" id="cd07521">
    <property type="entry name" value="HAD_FCP1-like"/>
    <property type="match status" value="1"/>
</dbReference>
<dbReference type="EC" id="3.1.3.16" evidence="6"/>
<evidence type="ECO:0000313" key="10">
    <source>
        <dbReference type="EMBL" id="ORX59768.1"/>
    </source>
</evidence>
<dbReference type="InterPro" id="IPR036420">
    <property type="entry name" value="BRCT_dom_sf"/>
</dbReference>
<dbReference type="PROSITE" id="PS50172">
    <property type="entry name" value="BRCT"/>
    <property type="match status" value="1"/>
</dbReference>
<evidence type="ECO:0000256" key="2">
    <source>
        <dbReference type="ARBA" id="ARBA00022801"/>
    </source>
</evidence>